<proteinExistence type="predicted"/>
<sequence length="425" mass="46575">MALRLNKNFVLIVSCLFIWHCAEEKQPLPQDCAGIEGGSNVCGCTDNTSPNYNKDATFDDGSCALCGVDTSFSLVLTGTAGYDIVRSSNCSYVISGSNGKTILLKIDELGNEIWSRSYSEIIGSHWGNAVNKTTDGGYIIGGTQNVIKTDSTGLVEWYEKLRFPFTHYIEDVIETVAGDYIVVGGVGGDPGTGGHGQKGQAFILRMYEGGGVQWVKRYGIRNTPQDTFWGVVQADDGGFIVVGEKLQDRNFEFYDHFWIMKTNGSGDFEWSHELGGNYWDEAKDIVKLSDDSYVVVGKMSQSKKNIKFKVVRVSASGTILWQNNHGNSDYDTATSVTVTENEDILVAAGYGRNSSGDLFKYRVWGVNAASGQIIWNKKYGGNQEDKAYGVVEAYDHGFNVVGNSESFGSDRVNWLVKTDSLGNVN</sequence>
<organism evidence="1">
    <name type="scientific">marine metagenome</name>
    <dbReference type="NCBI Taxonomy" id="408172"/>
    <lineage>
        <taxon>unclassified sequences</taxon>
        <taxon>metagenomes</taxon>
        <taxon>ecological metagenomes</taxon>
    </lineage>
</organism>
<dbReference type="AlphaFoldDB" id="A0A381ZBE6"/>
<protein>
    <recommendedName>
        <fullName evidence="2">Bulb-type lectin domain-containing protein</fullName>
    </recommendedName>
</protein>
<dbReference type="SUPFAM" id="SSF50998">
    <property type="entry name" value="Quinoprotein alcohol dehydrogenase-like"/>
    <property type="match status" value="1"/>
</dbReference>
<dbReference type="PANTHER" id="PTHR42754">
    <property type="entry name" value="ENDOGLUCANASE"/>
    <property type="match status" value="1"/>
</dbReference>
<dbReference type="InterPro" id="IPR011047">
    <property type="entry name" value="Quinoprotein_ADH-like_sf"/>
</dbReference>
<dbReference type="EMBL" id="UINC01020573">
    <property type="protein sequence ID" value="SVA86261.1"/>
    <property type="molecule type" value="Genomic_DNA"/>
</dbReference>
<dbReference type="PANTHER" id="PTHR42754:SF1">
    <property type="entry name" value="LIPOPROTEIN"/>
    <property type="match status" value="1"/>
</dbReference>
<gene>
    <name evidence="1" type="ORF">METZ01_LOCUS139115</name>
</gene>
<name>A0A381ZBE6_9ZZZZ</name>
<evidence type="ECO:0000313" key="1">
    <source>
        <dbReference type="EMBL" id="SVA86261.1"/>
    </source>
</evidence>
<evidence type="ECO:0008006" key="2">
    <source>
        <dbReference type="Google" id="ProtNLM"/>
    </source>
</evidence>
<accession>A0A381ZBE6</accession>
<reference evidence="1" key="1">
    <citation type="submission" date="2018-05" db="EMBL/GenBank/DDBJ databases">
        <authorList>
            <person name="Lanie J.A."/>
            <person name="Ng W.-L."/>
            <person name="Kazmierczak K.M."/>
            <person name="Andrzejewski T.M."/>
            <person name="Davidsen T.M."/>
            <person name="Wayne K.J."/>
            <person name="Tettelin H."/>
            <person name="Glass J.I."/>
            <person name="Rusch D."/>
            <person name="Podicherti R."/>
            <person name="Tsui H.-C.T."/>
            <person name="Winkler M.E."/>
        </authorList>
    </citation>
    <scope>NUCLEOTIDE SEQUENCE</scope>
</reference>